<dbReference type="SUPFAM" id="SSF52540">
    <property type="entry name" value="P-loop containing nucleoside triphosphate hydrolases"/>
    <property type="match status" value="1"/>
</dbReference>
<dbReference type="InterPro" id="IPR027417">
    <property type="entry name" value="P-loop_NTPase"/>
</dbReference>
<evidence type="ECO:0000259" key="2">
    <source>
        <dbReference type="Pfam" id="PF07728"/>
    </source>
</evidence>
<reference evidence="3 4" key="1">
    <citation type="journal article" date="2015" name="Nature">
        <title>rRNA introns, odd ribosomes, and small enigmatic genomes across a large radiation of phyla.</title>
        <authorList>
            <person name="Brown C.T."/>
            <person name="Hug L.A."/>
            <person name="Thomas B.C."/>
            <person name="Sharon I."/>
            <person name="Castelle C.J."/>
            <person name="Singh A."/>
            <person name="Wilkins M.J."/>
            <person name="Williams K.H."/>
            <person name="Banfield J.F."/>
        </authorList>
    </citation>
    <scope>NUCLEOTIDE SEQUENCE [LARGE SCALE GENOMIC DNA]</scope>
</reference>
<evidence type="ECO:0000313" key="3">
    <source>
        <dbReference type="EMBL" id="KKW24716.1"/>
    </source>
</evidence>
<evidence type="ECO:0000313" key="4">
    <source>
        <dbReference type="Proteomes" id="UP000034273"/>
    </source>
</evidence>
<proteinExistence type="predicted"/>
<name>A0A0G1X148_9BACT</name>
<dbReference type="InterPro" id="IPR011704">
    <property type="entry name" value="ATPase_dyneun-rel_AAA"/>
</dbReference>
<dbReference type="Proteomes" id="UP000034273">
    <property type="component" value="Unassembled WGS sequence"/>
</dbReference>
<comment type="caution">
    <text evidence="3">The sequence shown here is derived from an EMBL/GenBank/DDBJ whole genome shotgun (WGS) entry which is preliminary data.</text>
</comment>
<dbReference type="Gene3D" id="3.40.50.300">
    <property type="entry name" value="P-loop containing nucleotide triphosphate hydrolases"/>
    <property type="match status" value="1"/>
</dbReference>
<dbReference type="GO" id="GO:0005524">
    <property type="term" value="F:ATP binding"/>
    <property type="evidence" value="ECO:0007669"/>
    <property type="project" value="InterPro"/>
</dbReference>
<dbReference type="STRING" id="1618671.UY67_C0004G0034"/>
<dbReference type="GO" id="GO:0016887">
    <property type="term" value="F:ATP hydrolysis activity"/>
    <property type="evidence" value="ECO:0007669"/>
    <property type="project" value="InterPro"/>
</dbReference>
<accession>A0A0G1X148</accession>
<sequence>MEGPKNQTGEHLHEVFKKRRELRNEFKEAVGKSWRESKSDQAESPEVVSLTSMREAIERGETIPALGETGDARTERVSHLTHTLRDLDKEAADFKPEHRGTLEDVARPDHRTEARDRDFERRYENVSAELSRLRVVHDEMDRKEFALLRERRSKLSAADLDLIKQYQGVRDAVALREARLRTDPETFAPARAFELRSYREELGKERYAVTPSRRAYEDDIQRLWEEGKSVMTTGPTGTGKTEMLIHLSKRLYGENPEVLRSTERTGPSEIFGKPLLRATPEGGTETYFQPGRYTFAVDRDVPFIADEFNMLDTKARFQFKELYNRKAGDSVVIQEDSGHPHRIGNKFAFAATANLKSEKYKERFELDPAESRVFEMRRIDYLPKDELYDLCVATLMDAKGRVHASRADATETIKHLAEATEQVQQAFLGVGSFYEEGSGGTKKKWVLEKAVLDPGKVLSMLGGWQAAEARGGSFYEYLNDQLRDFINKEDFPEKDRALLLKVFLAKGFFAGRSPKEFQTNLTAEKLRTYGLKDKKRAAETDVNPLRPSEVALLDPFDKRAAELARIGKEFLDEEYERVPYKEGRKEYKPGALLIDEGGNVFRYVGLNKEGKPGLMPYERKLGGSPEKNEVFEAIIERERSSLREFFGKDIDVPALPDSITAEQYERWKEMKFELHYLPPEEMSDNKKYPGWKKKPGKKYSPNKEWGIEFLDETAASKNGLSPDNLKLPGKWILVDTREKPVYQGGNQKYPDDAELGAAIKELRDRGVIQNFKHSDSRFNISWDELHKPEVRAKLAEVLGVDLEQVRLPRAAEWNFLGNAHYPKWGDTNTWERFEDSYQQGSGRLAGGHSDYGGLSHVSSVTPAYRHGYCGFRPLIAFPQSG</sequence>
<protein>
    <recommendedName>
        <fullName evidence="2">ATPase dynein-related AAA domain-containing protein</fullName>
    </recommendedName>
</protein>
<dbReference type="Pfam" id="PF07728">
    <property type="entry name" value="AAA_5"/>
    <property type="match status" value="1"/>
</dbReference>
<dbReference type="EMBL" id="LCQW01000004">
    <property type="protein sequence ID" value="KKW24716.1"/>
    <property type="molecule type" value="Genomic_DNA"/>
</dbReference>
<dbReference type="AlphaFoldDB" id="A0A0G1X148"/>
<organism evidence="3 4">
    <name type="scientific">Candidatus Kaiserbacteria bacterium GW2011_GWA2_52_12</name>
    <dbReference type="NCBI Taxonomy" id="1618671"/>
    <lineage>
        <taxon>Bacteria</taxon>
        <taxon>Candidatus Kaiseribacteriota</taxon>
    </lineage>
</organism>
<evidence type="ECO:0000256" key="1">
    <source>
        <dbReference type="SAM" id="MobiDB-lite"/>
    </source>
</evidence>
<gene>
    <name evidence="3" type="ORF">UY67_C0004G0034</name>
</gene>
<feature type="region of interest" description="Disordered" evidence="1">
    <location>
        <begin position="28"/>
        <end position="49"/>
    </location>
</feature>
<feature type="compositionally biased region" description="Basic and acidic residues" evidence="1">
    <location>
        <begin position="28"/>
        <end position="41"/>
    </location>
</feature>
<feature type="domain" description="ATPase dynein-related AAA" evidence="2">
    <location>
        <begin position="230"/>
        <end position="324"/>
    </location>
</feature>